<name>A0A7K4VCV1_9EMBE</name>
<comment type="caution">
    <text evidence="2">The sequence shown here is derived from an EMBL/GenBank/DDBJ whole genome shotgun (WGS) entry which is preliminary data.</text>
</comment>
<dbReference type="PANTHER" id="PTHR46135:SF3">
    <property type="entry name" value="NME_NM23 FAMILY MEMBER 8"/>
    <property type="match status" value="1"/>
</dbReference>
<evidence type="ECO:0000313" key="2">
    <source>
        <dbReference type="EMBL" id="NWR20227.1"/>
    </source>
</evidence>
<reference evidence="2 3" key="1">
    <citation type="submission" date="2019-09" db="EMBL/GenBank/DDBJ databases">
        <title>Bird 10,000 Genomes (B10K) Project - Family phase.</title>
        <authorList>
            <person name="Zhang G."/>
        </authorList>
    </citation>
    <scope>NUCLEOTIDE SEQUENCE [LARGE SCALE GENOMIC DNA]</scope>
    <source>
        <strain evidence="2">B10K-DU-015-11</strain>
        <tissue evidence="2">Mixed tissue sample</tissue>
    </source>
</reference>
<dbReference type="CDD" id="cd02948">
    <property type="entry name" value="TRX_NDPK"/>
    <property type="match status" value="1"/>
</dbReference>
<gene>
    <name evidence="2" type="primary">Nme9</name>
    <name evidence="2" type="ORF">EMBFUC_R10781</name>
</gene>
<dbReference type="InterPro" id="IPR051766">
    <property type="entry name" value="TXND_domain-containing"/>
</dbReference>
<organism evidence="2 3">
    <name type="scientific">Emberiza fucata</name>
    <dbReference type="NCBI Taxonomy" id="337179"/>
    <lineage>
        <taxon>Eukaryota</taxon>
        <taxon>Metazoa</taxon>
        <taxon>Chordata</taxon>
        <taxon>Craniata</taxon>
        <taxon>Vertebrata</taxon>
        <taxon>Euteleostomi</taxon>
        <taxon>Archelosauria</taxon>
        <taxon>Archosauria</taxon>
        <taxon>Dinosauria</taxon>
        <taxon>Saurischia</taxon>
        <taxon>Theropoda</taxon>
        <taxon>Coelurosauria</taxon>
        <taxon>Aves</taxon>
        <taxon>Neognathae</taxon>
        <taxon>Neoaves</taxon>
        <taxon>Telluraves</taxon>
        <taxon>Australaves</taxon>
        <taxon>Passeriformes</taxon>
        <taxon>Passeroidea</taxon>
        <taxon>Fringillidae</taxon>
        <taxon>Emberizinae</taxon>
        <taxon>Emberizini</taxon>
        <taxon>Emberiza</taxon>
    </lineage>
</organism>
<evidence type="ECO:0000259" key="1">
    <source>
        <dbReference type="Pfam" id="PF00085"/>
    </source>
</evidence>
<keyword evidence="3" id="KW-1185">Reference proteome</keyword>
<dbReference type="InterPro" id="IPR036249">
    <property type="entry name" value="Thioredoxin-like_sf"/>
</dbReference>
<accession>A0A7K4VCV1</accession>
<proteinExistence type="predicted"/>
<dbReference type="PANTHER" id="PTHR46135">
    <property type="entry name" value="NME/NM23 FAMILY MEMBER 8"/>
    <property type="match status" value="1"/>
</dbReference>
<protein>
    <submittedName>
        <fullName evidence="2">TXND6 protein</fullName>
    </submittedName>
</protein>
<feature type="non-terminal residue" evidence="2">
    <location>
        <position position="82"/>
    </location>
</feature>
<dbReference type="EMBL" id="VYZJ01000486">
    <property type="protein sequence ID" value="NWR20227.1"/>
    <property type="molecule type" value="Genomic_DNA"/>
</dbReference>
<dbReference type="Gene3D" id="3.40.30.10">
    <property type="entry name" value="Glutaredoxin"/>
    <property type="match status" value="1"/>
</dbReference>
<feature type="domain" description="Thioredoxin" evidence="1">
    <location>
        <begin position="1"/>
        <end position="73"/>
    </location>
</feature>
<dbReference type="AlphaFoldDB" id="A0A7K4VCV1"/>
<dbReference type="Pfam" id="PF00085">
    <property type="entry name" value="Thioredoxin"/>
    <property type="match status" value="1"/>
</dbReference>
<feature type="non-terminal residue" evidence="2">
    <location>
        <position position="1"/>
    </location>
</feature>
<dbReference type="SUPFAM" id="SSF52833">
    <property type="entry name" value="Thioredoxin-like"/>
    <property type="match status" value="1"/>
</dbReference>
<sequence>VDVYQAWCGPCKPVVNLFQKIKNEVGSNLLHFAVAEADSIDALEKYRGQCEPVFLFYTGGELVAVVRGADAPLLQKTILKQL</sequence>
<dbReference type="InterPro" id="IPR013766">
    <property type="entry name" value="Thioredoxin_domain"/>
</dbReference>
<evidence type="ECO:0000313" key="3">
    <source>
        <dbReference type="Proteomes" id="UP000580681"/>
    </source>
</evidence>
<dbReference type="Proteomes" id="UP000580681">
    <property type="component" value="Unassembled WGS sequence"/>
</dbReference>